<dbReference type="GO" id="GO:0015421">
    <property type="term" value="F:ABC-type oligopeptide transporter activity"/>
    <property type="evidence" value="ECO:0007669"/>
    <property type="project" value="TreeGrafter"/>
</dbReference>
<evidence type="ECO:0000313" key="1">
    <source>
        <dbReference type="EMBL" id="KAK0620015.1"/>
    </source>
</evidence>
<organism evidence="1 2">
    <name type="scientific">Immersiella caudata</name>
    <dbReference type="NCBI Taxonomy" id="314043"/>
    <lineage>
        <taxon>Eukaryota</taxon>
        <taxon>Fungi</taxon>
        <taxon>Dikarya</taxon>
        <taxon>Ascomycota</taxon>
        <taxon>Pezizomycotina</taxon>
        <taxon>Sordariomycetes</taxon>
        <taxon>Sordariomycetidae</taxon>
        <taxon>Sordariales</taxon>
        <taxon>Lasiosphaeriaceae</taxon>
        <taxon>Immersiella</taxon>
    </lineage>
</organism>
<comment type="caution">
    <text evidence="1">The sequence shown here is derived from an EMBL/GenBank/DDBJ whole genome shotgun (WGS) entry which is preliminary data.</text>
</comment>
<dbReference type="PANTHER" id="PTHR43394">
    <property type="entry name" value="ATP-DEPENDENT PERMEASE MDL1, MITOCHONDRIAL"/>
    <property type="match status" value="1"/>
</dbReference>
<dbReference type="GO" id="GO:0016787">
    <property type="term" value="F:hydrolase activity"/>
    <property type="evidence" value="ECO:0007669"/>
    <property type="project" value="UniProtKB-KW"/>
</dbReference>
<evidence type="ECO:0000313" key="2">
    <source>
        <dbReference type="Proteomes" id="UP001175000"/>
    </source>
</evidence>
<name>A0AA40C067_9PEZI</name>
<accession>A0AA40C067</accession>
<keyword evidence="1" id="KW-0378">Hydrolase</keyword>
<proteinExistence type="predicted"/>
<dbReference type="SUPFAM" id="SSF52540">
    <property type="entry name" value="P-loop containing nucleoside triphosphate hydrolases"/>
    <property type="match status" value="1"/>
</dbReference>
<dbReference type="Gene3D" id="3.40.50.300">
    <property type="entry name" value="P-loop containing nucleotide triphosphate hydrolases"/>
    <property type="match status" value="1"/>
</dbReference>
<keyword evidence="2" id="KW-1185">Reference proteome</keyword>
<dbReference type="InterPro" id="IPR027417">
    <property type="entry name" value="P-loop_NTPase"/>
</dbReference>
<dbReference type="AlphaFoldDB" id="A0AA40C067"/>
<gene>
    <name evidence="1" type="ORF">B0T14DRAFT_222638</name>
</gene>
<sequence length="125" mass="13163">MVWDGVLCDRPGGLDTGITGTSLSKGQQQLLALARVLVLKEGKKVVLLDEVTGNVDVDTDATVQQVVREQFDGYTVIVVAHRLDTIMGSDVIVVMKNGGIVEVGSLKELLSNDGGQGALAKMVKG</sequence>
<dbReference type="PANTHER" id="PTHR43394:SF1">
    <property type="entry name" value="ATP-BINDING CASSETTE SUB-FAMILY B MEMBER 10, MITOCHONDRIAL"/>
    <property type="match status" value="1"/>
</dbReference>
<protein>
    <submittedName>
        <fullName evidence="1">P-loop containing nucleoside triphosphate hydrolase protein</fullName>
    </submittedName>
</protein>
<dbReference type="Proteomes" id="UP001175000">
    <property type="component" value="Unassembled WGS sequence"/>
</dbReference>
<reference evidence="1" key="1">
    <citation type="submission" date="2023-06" db="EMBL/GenBank/DDBJ databases">
        <title>Genome-scale phylogeny and comparative genomics of the fungal order Sordariales.</title>
        <authorList>
            <consortium name="Lawrence Berkeley National Laboratory"/>
            <person name="Hensen N."/>
            <person name="Bonometti L."/>
            <person name="Westerberg I."/>
            <person name="Brannstrom I.O."/>
            <person name="Guillou S."/>
            <person name="Cros-Aarteil S."/>
            <person name="Calhoun S."/>
            <person name="Haridas S."/>
            <person name="Kuo A."/>
            <person name="Mondo S."/>
            <person name="Pangilinan J."/>
            <person name="Riley R."/>
            <person name="Labutti K."/>
            <person name="Andreopoulos B."/>
            <person name="Lipzen A."/>
            <person name="Chen C."/>
            <person name="Yanf M."/>
            <person name="Daum C."/>
            <person name="Ng V."/>
            <person name="Clum A."/>
            <person name="Steindorff A."/>
            <person name="Ohm R."/>
            <person name="Martin F."/>
            <person name="Silar P."/>
            <person name="Natvig D."/>
            <person name="Lalanne C."/>
            <person name="Gautier V."/>
            <person name="Ament-Velasquez S.L."/>
            <person name="Kruys A."/>
            <person name="Hutchinson M.I."/>
            <person name="Powell A.J."/>
            <person name="Barry K."/>
            <person name="Miller A.N."/>
            <person name="Grigoriev I.V."/>
            <person name="Debuchy R."/>
            <person name="Gladieux P."/>
            <person name="Thoren M.H."/>
            <person name="Johannesson H."/>
        </authorList>
    </citation>
    <scope>NUCLEOTIDE SEQUENCE</scope>
    <source>
        <strain evidence="1">CBS 606.72</strain>
    </source>
</reference>
<dbReference type="InterPro" id="IPR039421">
    <property type="entry name" value="Type_1_exporter"/>
</dbReference>
<dbReference type="EMBL" id="JAULSU010000004">
    <property type="protein sequence ID" value="KAK0620015.1"/>
    <property type="molecule type" value="Genomic_DNA"/>
</dbReference>